<evidence type="ECO:0000259" key="6">
    <source>
        <dbReference type="Pfam" id="PF08100"/>
    </source>
</evidence>
<reference evidence="7 8" key="1">
    <citation type="journal article" date="2014" name="Genome Biol. Evol.">
        <title>Comparative genomics and transcriptomics analyses reveal divergent lifestyle features of nematode endoparasitic fungus Hirsutella minnesotensis.</title>
        <authorList>
            <person name="Lai Y."/>
            <person name="Liu K."/>
            <person name="Zhang X."/>
            <person name="Zhang X."/>
            <person name="Li K."/>
            <person name="Wang N."/>
            <person name="Shu C."/>
            <person name="Wu Y."/>
            <person name="Wang C."/>
            <person name="Bushley K.E."/>
            <person name="Xiang M."/>
            <person name="Liu X."/>
        </authorList>
    </citation>
    <scope>NUCLEOTIDE SEQUENCE [LARGE SCALE GENOMIC DNA]</scope>
    <source>
        <strain evidence="7 8">3608</strain>
    </source>
</reference>
<evidence type="ECO:0000256" key="1">
    <source>
        <dbReference type="ARBA" id="ARBA00022603"/>
    </source>
</evidence>
<organism evidence="7 8">
    <name type="scientific">Hirsutella minnesotensis 3608</name>
    <dbReference type="NCBI Taxonomy" id="1043627"/>
    <lineage>
        <taxon>Eukaryota</taxon>
        <taxon>Fungi</taxon>
        <taxon>Dikarya</taxon>
        <taxon>Ascomycota</taxon>
        <taxon>Pezizomycotina</taxon>
        <taxon>Sordariomycetes</taxon>
        <taxon>Hypocreomycetidae</taxon>
        <taxon>Hypocreales</taxon>
        <taxon>Ophiocordycipitaceae</taxon>
        <taxon>Hirsutella</taxon>
    </lineage>
</organism>
<dbReference type="Pfam" id="PF00891">
    <property type="entry name" value="Methyltransf_2"/>
    <property type="match status" value="1"/>
</dbReference>
<dbReference type="OrthoDB" id="2410195at2759"/>
<dbReference type="InterPro" id="IPR001077">
    <property type="entry name" value="COMT_C"/>
</dbReference>
<dbReference type="SUPFAM" id="SSF53335">
    <property type="entry name" value="S-adenosyl-L-methionine-dependent methyltransferases"/>
    <property type="match status" value="1"/>
</dbReference>
<dbReference type="SUPFAM" id="SSF46785">
    <property type="entry name" value="Winged helix' DNA-binding domain"/>
    <property type="match status" value="1"/>
</dbReference>
<evidence type="ECO:0000256" key="2">
    <source>
        <dbReference type="ARBA" id="ARBA00022679"/>
    </source>
</evidence>
<protein>
    <submittedName>
        <fullName evidence="7">Uncharacterized protein</fullName>
    </submittedName>
</protein>
<name>A0A0F7ZU76_9HYPO</name>
<evidence type="ECO:0000259" key="5">
    <source>
        <dbReference type="Pfam" id="PF00891"/>
    </source>
</evidence>
<dbReference type="AlphaFoldDB" id="A0A0F7ZU76"/>
<dbReference type="InterPro" id="IPR016461">
    <property type="entry name" value="COMT-like"/>
</dbReference>
<dbReference type="GO" id="GO:0032259">
    <property type="term" value="P:methylation"/>
    <property type="evidence" value="ECO:0007669"/>
    <property type="project" value="UniProtKB-KW"/>
</dbReference>
<evidence type="ECO:0000313" key="8">
    <source>
        <dbReference type="Proteomes" id="UP000054481"/>
    </source>
</evidence>
<dbReference type="InterPro" id="IPR029063">
    <property type="entry name" value="SAM-dependent_MTases_sf"/>
</dbReference>
<accession>A0A0F7ZU76</accession>
<dbReference type="Proteomes" id="UP000054481">
    <property type="component" value="Unassembled WGS sequence"/>
</dbReference>
<dbReference type="InterPro" id="IPR036388">
    <property type="entry name" value="WH-like_DNA-bd_sf"/>
</dbReference>
<dbReference type="GO" id="GO:0008171">
    <property type="term" value="F:O-methyltransferase activity"/>
    <property type="evidence" value="ECO:0007669"/>
    <property type="project" value="InterPro"/>
</dbReference>
<evidence type="ECO:0000256" key="4">
    <source>
        <dbReference type="PIRSR" id="PIRSR005739-1"/>
    </source>
</evidence>
<dbReference type="EMBL" id="KQ030526">
    <property type="protein sequence ID" value="KJZ74378.1"/>
    <property type="molecule type" value="Genomic_DNA"/>
</dbReference>
<keyword evidence="1" id="KW-0489">Methyltransferase</keyword>
<evidence type="ECO:0000256" key="3">
    <source>
        <dbReference type="ARBA" id="ARBA00022691"/>
    </source>
</evidence>
<dbReference type="InterPro" id="IPR012967">
    <property type="entry name" value="COMT_dimerisation"/>
</dbReference>
<evidence type="ECO:0000313" key="7">
    <source>
        <dbReference type="EMBL" id="KJZ74378.1"/>
    </source>
</evidence>
<keyword evidence="8" id="KW-1185">Reference proteome</keyword>
<dbReference type="Pfam" id="PF08100">
    <property type="entry name" value="Dimerisation"/>
    <property type="match status" value="1"/>
</dbReference>
<dbReference type="PANTHER" id="PTHR43712:SF4">
    <property type="entry name" value="O-METHYLTRANSFERASE DOMAIN-CONTAINING PROTEIN"/>
    <property type="match status" value="1"/>
</dbReference>
<dbReference type="Gene3D" id="3.40.50.150">
    <property type="entry name" value="Vaccinia Virus protein VP39"/>
    <property type="match status" value="1"/>
</dbReference>
<feature type="domain" description="O-methyltransferase dimerisation" evidence="6">
    <location>
        <begin position="54"/>
        <end position="106"/>
    </location>
</feature>
<dbReference type="PROSITE" id="PS51683">
    <property type="entry name" value="SAM_OMT_II"/>
    <property type="match status" value="1"/>
</dbReference>
<feature type="active site" description="Proton acceptor" evidence="4">
    <location>
        <position position="290"/>
    </location>
</feature>
<dbReference type="InterPro" id="IPR036390">
    <property type="entry name" value="WH_DNA-bd_sf"/>
</dbReference>
<dbReference type="Gene3D" id="1.10.10.10">
    <property type="entry name" value="Winged helix-like DNA-binding domain superfamily/Winged helix DNA-binding domain"/>
    <property type="match status" value="1"/>
</dbReference>
<gene>
    <name evidence="7" type="ORF">HIM_06188</name>
</gene>
<dbReference type="GO" id="GO:0046983">
    <property type="term" value="F:protein dimerization activity"/>
    <property type="evidence" value="ECO:0007669"/>
    <property type="project" value="InterPro"/>
</dbReference>
<keyword evidence="2" id="KW-0808">Transferase</keyword>
<sequence length="382" mass="42621">MEAALNQIKQLAETADAKSRKVLKSALLKLVDSLEGPDDLVLRIGYLHLQLAVIIIGIDLGLFARLVKAGGPLSVQELSQETGADVVLMNRLLRYLAANGAVDEVSRAQFQANRTTKNLTERVTEVGLRHNFHTVCPEFQALPGFLKKTGYKNPEDELHTAFQDAFNTDMHPFAWFASHPDHMENFNDYMALIRGSDSSWLSVYPVTEETKDWTDTERPLYVNVGGGIGHQCAEFKGKYPDIPGRVIVQDLPHIIEHAMSTPGVENLAHNFFEPQPVKGARFYYMRGVLHDHPPHKIQLLLANIKSAMAEDSILLVDEFILPETGVNADTAATDLTMMAACASMERTQEQWRDVFAKAGLQPGRTFSYNPGTYESVMEVRLK</sequence>
<dbReference type="PIRSF" id="PIRSF005739">
    <property type="entry name" value="O-mtase"/>
    <property type="match status" value="1"/>
</dbReference>
<dbReference type="PANTHER" id="PTHR43712">
    <property type="entry name" value="PUTATIVE (AFU_ORTHOLOGUE AFUA_4G14580)-RELATED"/>
    <property type="match status" value="1"/>
</dbReference>
<proteinExistence type="predicted"/>
<keyword evidence="3" id="KW-0949">S-adenosyl-L-methionine</keyword>
<feature type="domain" description="O-methyltransferase C-terminal" evidence="5">
    <location>
        <begin position="220"/>
        <end position="360"/>
    </location>
</feature>